<feature type="signal peptide" evidence="1">
    <location>
        <begin position="1"/>
        <end position="25"/>
    </location>
</feature>
<reference evidence="2 3" key="1">
    <citation type="submission" date="2024-02" db="EMBL/GenBank/DDBJ databases">
        <title>New thermophilic sulfur-oxidizing bacteria from a hot springs of the Uzon caldera (Kamchatka, Russia).</title>
        <authorList>
            <person name="Dukat A.M."/>
            <person name="Elcheninov A.G."/>
            <person name="Frolov E.N."/>
        </authorList>
    </citation>
    <scope>NUCLEOTIDE SEQUENCE [LARGE SCALE GENOMIC DNA]</scope>
    <source>
        <strain evidence="2 3">AK1</strain>
    </source>
</reference>
<organism evidence="2 3">
    <name type="scientific">Thiobacter aerophilum</name>
    <dbReference type="NCBI Taxonomy" id="3121275"/>
    <lineage>
        <taxon>Bacteria</taxon>
        <taxon>Pseudomonadati</taxon>
        <taxon>Pseudomonadota</taxon>
        <taxon>Betaproteobacteria</taxon>
        <taxon>Burkholderiales</taxon>
        <taxon>Thiobacteraceae</taxon>
        <taxon>Thiobacter</taxon>
    </lineage>
</organism>
<keyword evidence="3" id="KW-1185">Reference proteome</keyword>
<keyword evidence="1" id="KW-0732">Signal</keyword>
<sequence length="401" mass="44647">MSNWQRNTFAFMVLAVTAWFGIAQALDAISSVAPKSPCEKEICFITPKGKVQYEKEFDCKFKDCHLANGEDIFRWAIGKKETGSSYGYDTPDENPCNAGNDYCAATTGNPASAGQKPFYAASYGTQQVTLGKLFEWINPNGATKFNPPPQCLKEWFLDDKALMGAMKDADKARAFGAGLVSGRKVPAATVNTDGTISYPAIPTDIKTKAVELKILKEDDAKSVAEWKEMWERMAAWERLRQIIEAKWKEMNGDKAMAWKALSSSTNTEYLSLLDRVEMLNSSKYYRGIKPYIESKIWNEAAATFGNYALFAAAPPKLYTRLMAFFANTDCHIAAVKQIFELPKRGYDGKHADPEDAETEKWVKKAAGAWNGSGAAGDYAKEVFDLYKAYYAKHFGKTEVCN</sequence>
<dbReference type="EMBL" id="JBAJEX010000001">
    <property type="protein sequence ID" value="MEO1766226.1"/>
    <property type="molecule type" value="Genomic_DNA"/>
</dbReference>
<proteinExistence type="predicted"/>
<evidence type="ECO:0000256" key="1">
    <source>
        <dbReference type="SAM" id="SignalP"/>
    </source>
</evidence>
<dbReference type="RefSeq" id="WP_347307066.1">
    <property type="nucleotide sequence ID" value="NZ_JBAJEX010000001.1"/>
</dbReference>
<evidence type="ECO:0000313" key="3">
    <source>
        <dbReference type="Proteomes" id="UP001482231"/>
    </source>
</evidence>
<accession>A0ABV0ECI1</accession>
<dbReference type="Proteomes" id="UP001482231">
    <property type="component" value="Unassembled WGS sequence"/>
</dbReference>
<feature type="chain" id="PRO_5046435314" evidence="1">
    <location>
        <begin position="26"/>
        <end position="401"/>
    </location>
</feature>
<evidence type="ECO:0000313" key="2">
    <source>
        <dbReference type="EMBL" id="MEO1766226.1"/>
    </source>
</evidence>
<gene>
    <name evidence="2" type="ORF">V6E02_03225</name>
</gene>
<comment type="caution">
    <text evidence="2">The sequence shown here is derived from an EMBL/GenBank/DDBJ whole genome shotgun (WGS) entry which is preliminary data.</text>
</comment>
<name>A0ABV0ECI1_9BURK</name>
<protein>
    <submittedName>
        <fullName evidence="2">Uncharacterized protein</fullName>
    </submittedName>
</protein>